<dbReference type="InterPro" id="IPR001638">
    <property type="entry name" value="Solute-binding_3/MltF_N"/>
</dbReference>
<protein>
    <submittedName>
        <fullName evidence="3">Unannotated protein</fullName>
    </submittedName>
</protein>
<proteinExistence type="predicted"/>
<reference evidence="3" key="1">
    <citation type="submission" date="2020-05" db="EMBL/GenBank/DDBJ databases">
        <authorList>
            <person name="Chiriac C."/>
            <person name="Salcher M."/>
            <person name="Ghai R."/>
            <person name="Kavagutti S V."/>
        </authorList>
    </citation>
    <scope>NUCLEOTIDE SEQUENCE</scope>
</reference>
<feature type="domain" description="Solute-binding protein family 3/N-terminal" evidence="2">
    <location>
        <begin position="45"/>
        <end position="276"/>
    </location>
</feature>
<name>A0A6J6VSM3_9ZZZZ</name>
<dbReference type="PANTHER" id="PTHR35936">
    <property type="entry name" value="MEMBRANE-BOUND LYTIC MUREIN TRANSGLYCOSYLASE F"/>
    <property type="match status" value="1"/>
</dbReference>
<dbReference type="CDD" id="cd13530">
    <property type="entry name" value="PBP2_peptides_like"/>
    <property type="match status" value="1"/>
</dbReference>
<dbReference type="AlphaFoldDB" id="A0A6J6VSM3"/>
<dbReference type="SMART" id="SM00062">
    <property type="entry name" value="PBPb"/>
    <property type="match status" value="1"/>
</dbReference>
<dbReference type="PANTHER" id="PTHR35936:SF17">
    <property type="entry name" value="ARGININE-BINDING EXTRACELLULAR PROTEIN ARTP"/>
    <property type="match status" value="1"/>
</dbReference>
<sequence>MRALRLALAGALSATALTAATLATTAGATTSLKGCNTATYKTAGKLTVGTDNPVWEPWFSNNTPSNGQGYESAFTYALARKLGFTNAKVQWTTVPFDSSYAPGAKSYDFDINEISYTPERAKTVAFSNSYYDVQQSVVVLKTSKYANVKTLAGLKNAKFGDQVGTTGMSYITKYIKPKTTPRAYNTLDLAVAALQSKQIDAIVVDTPTGNYMVNYQITTEAGDPLAKQIGQFKSVGEHYGVTFQKNSNLVACVNSAIAALKADGTLKRLATQYLSDYTSVPLLK</sequence>
<dbReference type="EMBL" id="CAFAAB010000005">
    <property type="protein sequence ID" value="CAB4774554.1"/>
    <property type="molecule type" value="Genomic_DNA"/>
</dbReference>
<dbReference type="SUPFAM" id="SSF53850">
    <property type="entry name" value="Periplasmic binding protein-like II"/>
    <property type="match status" value="1"/>
</dbReference>
<keyword evidence="1" id="KW-0732">Signal</keyword>
<gene>
    <name evidence="3" type="ORF">UFOPK2958_00110</name>
</gene>
<evidence type="ECO:0000256" key="1">
    <source>
        <dbReference type="ARBA" id="ARBA00022729"/>
    </source>
</evidence>
<dbReference type="Gene3D" id="3.40.190.10">
    <property type="entry name" value="Periplasmic binding protein-like II"/>
    <property type="match status" value="2"/>
</dbReference>
<evidence type="ECO:0000313" key="3">
    <source>
        <dbReference type="EMBL" id="CAB4774554.1"/>
    </source>
</evidence>
<dbReference type="Pfam" id="PF00497">
    <property type="entry name" value="SBP_bac_3"/>
    <property type="match status" value="1"/>
</dbReference>
<evidence type="ECO:0000259" key="2">
    <source>
        <dbReference type="SMART" id="SM00062"/>
    </source>
</evidence>
<accession>A0A6J6VSM3</accession>
<organism evidence="3">
    <name type="scientific">freshwater metagenome</name>
    <dbReference type="NCBI Taxonomy" id="449393"/>
    <lineage>
        <taxon>unclassified sequences</taxon>
        <taxon>metagenomes</taxon>
        <taxon>ecological metagenomes</taxon>
    </lineage>
</organism>